<dbReference type="Pfam" id="PF13585">
    <property type="entry name" value="CHU_C"/>
    <property type="match status" value="1"/>
</dbReference>
<evidence type="ECO:0000313" key="2">
    <source>
        <dbReference type="Proteomes" id="UP000240978"/>
    </source>
</evidence>
<organism evidence="1 2">
    <name type="scientific">Chitinophaga ginsengisoli</name>
    <dbReference type="NCBI Taxonomy" id="363837"/>
    <lineage>
        <taxon>Bacteria</taxon>
        <taxon>Pseudomonadati</taxon>
        <taxon>Bacteroidota</taxon>
        <taxon>Chitinophagia</taxon>
        <taxon>Chitinophagales</taxon>
        <taxon>Chitinophagaceae</taxon>
        <taxon>Chitinophaga</taxon>
    </lineage>
</organism>
<gene>
    <name evidence="1" type="ORF">CLV42_10942</name>
</gene>
<sequence length="5874" mass="595773">MMMCCAIGIVQAQTIYVNTPDTVCISTASSTAGQTKYLSVNAMVVTSNRYKVTQQASWAIAGPTGSAADYEVLYTGNSSAVLKSDKLTKTKSLTLQFLVPGTYTLTITLPYTDNGVAKTSTQVKKIVAMDCTISTCGSNEANDKPGFFENFGTMPGSGIVRQPYPVNGVVTYAYQGTGDLADNYYSISNNTQLKGDWVNNTDHTGNTRGGMLVANSAYQPSKFYQKTVTGLCKGSVYNFSAWLININPIGVFESGCVSGYQYAGVTFQVVNAANPSQILANFPTYNVSMDLSVPQSSWQKYGGSFTVPPSIDSVKVLIINNKPGGCGNDIAIDDIEFAYCSPTITASIKGKTDNLAEVVCEGAPITLTSNYTPANYFVNPNYQWEMSDDEGLTWVNVPFGTNTAKDLVIGPGQLKGTRTVPTSYRFRVRIYEAGSDAVTCASPSEYVRLTILPMPTLYLTKSQVCAGAFVELQASGGFDRFTWRDLPGYVGATRTIQVTGDTTIMVYGYVDYADGHTCVDSNKAFISSIDKPVVDVISTSQNICAGSSVDIRINDALAGQVINWYQGPDAGGVLTPLPQYDGMTELTQVQINTPAQGVFTVIVKDPGNVCQVQSAPFIVNVTPVPVANAGPDQLACASTNPSGLFTMAATLNAGESGVWTIDTLWGPGADPALTAANFKDYATIQFPNLAKTRVTLKKGGITVRFKWTVKATANTSCSSSDFVEVTLLYDPTFSDAGRDTTMCASNVFTMNASKPDGTLTGPYAETGTWKLISGSATIANIHAYNTTVTSLANPQDIVLTWSITNAANCTPSIDTVVLHKTARPSVVLKPAVVTCNSSGTFSIDTVSTTGNPDTYSIAAGTPALPGFTAVTNQPITIWPIVVNYPVGTAAGVYNFNLSYKNSLNAGCDSTVPFSVSVETPPVAPTGITVGSPNICTSGTSTLTVVGGSLGQKADGTPNGTWVWYAGGCGVGAPIGTGTTITVAVSATTTYYVRAETTGSCSNTTCASATVTVYQAPNAANAGPDQTKCNTTAFTMAANAASVGTGTWTLPGGTTATITAGQANSPTAVINVPAGVTVTATWTITNGACTTSDQVILKNDALPTAAAGPDQTKCNTTAFTMAANTPAVGTGTWTLPGGSTATITAGQANNPAAVINVPAGVTVTATWTVVNGSCSVSDAVVLKNDALPTANAGPNQTKCNTTTFTMAANTPAAGQTGTWTLPGGTTATITAGQANSPTAVINVPAGISVVATWTVVNGTCSVSSTVTLKNDAPPTTPNAGADQTKCNTSAFTLAANAPTVGTGAWSVVSSTPAGFTFPAASVNNPTAAITVPAGTTVTLRWTITNGTCVLTDDVVLTNDAPPTTAAAGADQAKCNTPSFTLAANAPTVGTGAWSVVSSAPAGFTFPAASVSNPTATITVPAGTTVTLRWTTTNGTCTSTDDVILTNSALPTTPNAGADQTKCNTPSFTLAANAPTVGTGAWSVVSSAPAGFTFPAASVSNPTATITVPAGTTVTLRWTITNGTCVLTDDVVLKNDAAPTTAAAGPDQSQCNTPAFTLAANAPTVGTGAWSVVSSTPAGFTFPAASVNNPTAAITVPAGTTVTLRWTITNGTCTSTDDVILTNYVAPTAANAGPNQTKCNTTAFTMAANAASVGTGTWTLPGGTTATITAGQANNPAAVINVPAGVTVVATWTITNGVCTTSSQVTLTNNALPIAAAGPDQTKCNTTAFTMAANTPAVGTGTWTLPGGSTATITAGQANNPAAVINVPAGVTVTATWTVVNGTCSVSDAVVLKNDALPTATAGPDQTKCNTTTFTMAANTPAAGQTGTWTLPGGSTATITAGQANSPTAVINVPVGTSVVATWTVVNGTCSVSDVVTLKNDAPPTTPNAGADQTKCNTSAFTLAANAPTVGTGAWSVVSSTPAGFTFPAASVNNPTAAITVPAGTTVTLRWTITNGTCSLTDDVVLTNDAPPTTAAAGADQTKCNTPSFTLAANAPTVGTGAWSVVSSAPAGFTFPAASVNNPTATITVPAGTTVTLRWTTTNGTCTSTDDVVLTNNALPTTPNAGADQTKCNTPSFTLAANAPTVGTGAWSVVSSSPAGFTFPAASVSNPTATITVPAGTTVTLRWTITNGTCVLTDDVVLTNDAPPTTAAAGPDQSQCNTPAFTLAANAPTVGTGAWSVVSSSPAGFTFPAASVNNPTAAITVPAGTTVTLRWTITNGSCTSTDDVILTNYVAPTAANAGPNQTKCNTTAFTMAANAASVGTGTWTLPAGSTATITAGQANSPTAVINVPAGTSVVATWTITNGVCTTSSQVTLTNNALPTATAGPNQTKCNTTAFTMAANTPAAGQTGTWTLPGGSTATITAGQQNSPTAVINVPAGVTVTATWTVVNGTCSVSSAVVLKNDALPTATAGPDQAKCNTTTFTMAANTPAAGQTGTWTLPAGSTATITAGQANSPAAVINVPVGTSVVATWTVVNGTCSVSSTVTLTNDAPPTTPNAGADQTKCNNTSFTLAANAPTVGTGAWSVVSSTPAGFTFPAASVNNPTAAITVPVGSTVTLRWTITNGTCSLTDDVVLTNDAPPTTAAAGVDQENCNNPSFTLAANAPTVGTGAWSVVSSTPAGFTFPAASVSNPTATITVPAGTTVTLRWTITNGSCTSTDDVILINNAQPTTPAAGPDQEKCNTPSFTLAANAPTVGTGAWSVVSSSPAGFTFPAASVSNPTATITVPAGTTVTLRWTITNGTCVLTDDVVLTNDAPPTTAAAGPDQSQCNTPAFTLAANAPTVGTGAWSVVSSSPAGFTFPAASVNNPTAAITVPAGTTVTLRWTITNGSCTSTDDVILTNYVAPTAANAGPNQTKCNTTAFTMAANAASVGTGTWTLPAGSTATITAGQANSPTAVINVPAGTSVVATWTITNGVCTTSSQVTLTNNALPTATAGPNQTKCNTTAFTMAANTPAAGQTGTWTLPGGSTATITAGQQNSPTAVINVPAGVTVTATWTVVNGTCSVSSAVVLKNDALPTATAGPDQAKCNTTTFTMAANTPAAGQTGTWTLPAGSTATITAGQANSPAAVINVPVGTSVVATWTVVNGTCSVSSTVTLTNDAPPTTPNAGADQTKCNNTSFTLAANAPTVGTGAWSVVSSTPAGFTFPAASVNNPTAAITVPVGSTVTLRWTITNGTCSLTDDVVLTNDAPPTTAAAGVDQENCNNPSFTLAANAPTVGTGAWSVVSSTPAGFTFPAASVSNPTATITVPAGTTVTLRWTITNGSCTSTDDVILINNAQPTTPAAGPDQEKCNTPSFTLAANAPTVGTGAWSVVSSTPAGFTFPAASVSNPTATINVPAGTTVTLRWTITNGTCTLSDDVILTNDAAPAAANAGPDQQECNNTSTFTLAANAPSVAGATGTWTVVSPASFTFPAAQVNNPAASLSIPAGTVLTLRWTITNGVCTTSDDVVLTNFAEPDVADAGPDQSKCAGSDFVTAANTPTVPGAVGTWTVISGAATIKAGEENLAAAHITVANGATAVLRWTMKNGLCENFDEVTLTNFLTPSPANAGPDQRDCNIPTFIMTANAPDVPGATGTWTLAAGSPGTITPGDENKPNAVINVPTGATVTAIWTITNGTCPSVDTVLLTNDEMPSPAVAGPDQEKCNTPAFTMAANVPSVGVGKWSLTAGTTASFAVADSTNPNAVINVPAGVTVTATWTITNGSCVTSDDVILTNYVAPAPAAAGPDQENCNTPAFTMAAAAPSVGVGKWSLVPGSTASFAVADSTNRNAVINVPAGQSAQAIWTITNGVCSTADTVKLTNYVAPAPAAAGPDQAQCNTTTFTMAANTPSVGVGKWSLPAGSTASFAVADSTNPNAVINVPAGVTVTATWTITNGVCTTSDAVILTNDALPTANAGADQTKCNTTAFTMSANTPAVGTGTWTLPAGTTATITAGQQNSPTAVINVPAGVNVTATWTVVNGTCSVSDQVILQNDALPTANAGADQTKCNTPAFTMAANVPAAGQTGTWTLPAGSTATITAGQQNSPTAVINVPAGVTVTATWTVVNGTCSVSDAVILKNDATPTTPNAGVDQTKCNTPVFTLAANVPTVGTGAWSVVSSTPAGFTFPAASVNNPTAAITVPVGATVTLRWTITNGTCSLSDDVVLKNDAPPTTAAAGADQIKCNTPSFTLAANAPTVGTGAWSVVSSSPAGFTFPAASVNNPTATITVPAGTTVTLRWTTTNGICTSTDDVVLTNNALPTTPAAGPDQAKCNTPSFTLAANAPTVGTGAWSVVSSTPAGFTFPAAGINNPSATITINGGTTVTLRWTITNGTCVATDDVVLTNYVAPAPAAAGPDQEKCATPTFTMAAAAPSAGVGKWSLVPGSTASFAVADSTNRNAVINVPAGQSAQAIWTITNGVCSTADTVKLTNYVAPAPAAAGPDQAQCNTPTFTMAANTPSVGVGKWSLPAGSTASFAVADSTNPNAVINVPAGVTVVATWTIRNGVCTTTDNVTLTNYQQPTAAAAGPDQEQCNTPAFRMAANAPSVGVGKWSLSAGTTASFAVSDSTNPNAAINVPAGVTVIATWTIRNGTCVTSDDVVLTNYAQPTAANAGGDMTHCDNDRFVMAANTPSVGTGTWSLPAGTTASIAATDWNNPNAVITVPAGVTVTATWTIKNGTCTTTDNVILTNHQMPSNAAAGADQTHCDDPNFTMSANMPSPATATGTWTIVSGTATIADIHSASTKVTVPAGGTVTLRWTITNGTCTSVPDDVVLTNQGAILGNTITADQLLCANQTPATLQGATLSGGNGTFTYQWQVSTTNATTGFVNVATNGTNATFTPPMITQNTWYRRVVMSGACTGNISNAVMLTLMNVPPVVISVPGPLTVDCVQGTDYTTKFGTPVFSHAPYNNEPLSVTHNDVTVTVDACTFTIMRTWTATDRCGLTTQAQQTITVVDRTAPVFTSTAPANVTVECDKVPVAVNLTANDACTGILNIVPIEVRVDQPGACASNYQLIRKWVAVDACGNASDTLRQVITVRDMTPPVFTNPAPANITVDCDKVPAGQPLTATDNCTPGTITVTPVDVRKNISGSRCTDNYQIIRTWTATDLCGNKAVLTQTITVQDTIKPRFSMSLPPAITVDCDKVPAVAAITATDNCTVSVAVKVSEKKEFLSSVCTSNYRLTRTWTAIDNCGNTATMQQVITVQDTTRPVFTVIPPADTTVSCDAVPAPPTNLKATDNCSAVKISYTQTRETIAGACASNYRLIRIWTAKDQCNNTATIQQVITVTDTTKPVIDPAPANVTLNCGDAVPAAATLYARDNCDATFPKKATMTQDPFTVDLCAGYTITRRWTISDACGNAAIERVQTITVNPCPKPALDPQLPANCSNNTKFAIMLQNKVSKPKFTLVSVVPATAVSTPLTQTSNVFDLNGATQATFIVTDGVTGCVSDPITYDLQYVTKPVVDLGADVAICQGSSITLDAGIANAAYGIRWSTGATTQTIDVTTAGTYTVTVSNGICTTSDAINVTVNIPPVVNIPDTAICEGQSVKLNAYVQGATYVWSTGETTASIVVNMSGTYSVDVTLKGCTTHEEATVTVGTPPVITLTDDTEICPNETLLLTVEPDGGSVRWSTGETTTSIVVTKAGTYDVTVTRDGCVVNDKVTVTERPDLNIDLGPDREFCTGGRVVVDASNPDAISYLWNDGETTPIREIVMPGKYVVSVMDRFCSRITMDSVNVTVAGIPDILLGRDTTLCIGEDLTLKVNGGAGNTIRWQDGSTGSTFKVTGPGTYTVTVSNECGSVSDQIVVSYKPCEAEPHFPTGFTPNGDGHNDVFKPVVRGPMYDYDLRIFNRWGELIFLSKDQKNGWDGRYKGALVENGTYVWLLSYKKVLGGAVNIVKGEVTAIR</sequence>
<protein>
    <submittedName>
        <fullName evidence="1">Gliding motility-associated-like protein</fullName>
    </submittedName>
</protein>
<keyword evidence="2" id="KW-1185">Reference proteome</keyword>
<comment type="caution">
    <text evidence="1">The sequence shown here is derived from an EMBL/GenBank/DDBJ whole genome shotgun (WGS) entry which is preliminary data.</text>
</comment>
<reference evidence="1 2" key="1">
    <citation type="submission" date="2018-03" db="EMBL/GenBank/DDBJ databases">
        <title>Genomic Encyclopedia of Archaeal and Bacterial Type Strains, Phase II (KMG-II): from individual species to whole genera.</title>
        <authorList>
            <person name="Goeker M."/>
        </authorList>
    </citation>
    <scope>NUCLEOTIDE SEQUENCE [LARGE SCALE GENOMIC DNA]</scope>
    <source>
        <strain evidence="1 2">DSM 18107</strain>
    </source>
</reference>
<dbReference type="NCBIfam" id="TIGR04131">
    <property type="entry name" value="Bac_Flav_CTERM"/>
    <property type="match status" value="1"/>
</dbReference>
<proteinExistence type="predicted"/>
<accession>A0A2P8G0K9</accession>
<dbReference type="InterPro" id="IPR026341">
    <property type="entry name" value="T9SS_type_B"/>
</dbReference>
<dbReference type="EMBL" id="PYGK01000009">
    <property type="protein sequence ID" value="PSL27510.1"/>
    <property type="molecule type" value="Genomic_DNA"/>
</dbReference>
<dbReference type="Proteomes" id="UP000240978">
    <property type="component" value="Unassembled WGS sequence"/>
</dbReference>
<name>A0A2P8G0K9_9BACT</name>
<evidence type="ECO:0000313" key="1">
    <source>
        <dbReference type="EMBL" id="PSL27510.1"/>
    </source>
</evidence>